<gene>
    <name evidence="2" type="ORF">SAMN05216179_0428</name>
</gene>
<protein>
    <submittedName>
        <fullName evidence="2">Tandem five-transmembrane protein</fullName>
    </submittedName>
</protein>
<keyword evidence="1" id="KW-1133">Transmembrane helix</keyword>
<evidence type="ECO:0000313" key="2">
    <source>
        <dbReference type="EMBL" id="SHM54659.1"/>
    </source>
</evidence>
<dbReference type="EMBL" id="FRCZ01000001">
    <property type="protein sequence ID" value="SHM54659.1"/>
    <property type="molecule type" value="Genomic_DNA"/>
</dbReference>
<dbReference type="NCBIfam" id="TIGR01218">
    <property type="entry name" value="Gpos_tandem_5TM"/>
    <property type="match status" value="1"/>
</dbReference>
<feature type="transmembrane region" description="Helical" evidence="1">
    <location>
        <begin position="103"/>
        <end position="122"/>
    </location>
</feature>
<organism evidence="2 3">
    <name type="scientific">Gracilibacillus kekensis</name>
    <dbReference type="NCBI Taxonomy" id="1027249"/>
    <lineage>
        <taxon>Bacteria</taxon>
        <taxon>Bacillati</taxon>
        <taxon>Bacillota</taxon>
        <taxon>Bacilli</taxon>
        <taxon>Bacillales</taxon>
        <taxon>Bacillaceae</taxon>
        <taxon>Gracilibacillus</taxon>
    </lineage>
</organism>
<sequence>MNCEVRRVYNNIRFRMLDIDGDRFVMDMSRSVWNILIPFLTWIAPNTIYKIDKQVSDKKLQLLNNDPTNNNTNTVLTTGLALAIANLLSPLADYFNIQSTPKVNVIMASFVILIVVILRVYLSSKNKKKFNSVISYETNSKKLVWIRPKSLKQVIQCFLAYVFCLVFTIMCFWAFVQLGNVIMLFIATLSLLIVVISNTLTVLDGSTRVKFKKIS</sequence>
<dbReference type="Proteomes" id="UP000184184">
    <property type="component" value="Unassembled WGS sequence"/>
</dbReference>
<feature type="transmembrane region" description="Helical" evidence="1">
    <location>
        <begin position="182"/>
        <end position="203"/>
    </location>
</feature>
<dbReference type="STRING" id="1027249.SAMN05216179_0428"/>
<feature type="transmembrane region" description="Helical" evidence="1">
    <location>
        <begin position="32"/>
        <end position="51"/>
    </location>
</feature>
<proteinExistence type="predicted"/>
<dbReference type="InterPro" id="IPR005915">
    <property type="entry name" value="Tandem_5TM"/>
</dbReference>
<dbReference type="AlphaFoldDB" id="A0A1M7JNH3"/>
<reference evidence="2 3" key="1">
    <citation type="submission" date="2016-11" db="EMBL/GenBank/DDBJ databases">
        <authorList>
            <person name="Jaros S."/>
            <person name="Januszkiewicz K."/>
            <person name="Wedrychowicz H."/>
        </authorList>
    </citation>
    <scope>NUCLEOTIDE SEQUENCE [LARGE SCALE GENOMIC DNA]</scope>
    <source>
        <strain evidence="2 3">CGMCC 1.10681</strain>
    </source>
</reference>
<keyword evidence="1" id="KW-0472">Membrane</keyword>
<keyword evidence="3" id="KW-1185">Reference proteome</keyword>
<keyword evidence="1 2" id="KW-0812">Transmembrane</keyword>
<evidence type="ECO:0000313" key="3">
    <source>
        <dbReference type="Proteomes" id="UP000184184"/>
    </source>
</evidence>
<name>A0A1M7JNH3_9BACI</name>
<evidence type="ECO:0000256" key="1">
    <source>
        <dbReference type="SAM" id="Phobius"/>
    </source>
</evidence>
<dbReference type="Pfam" id="PF04276">
    <property type="entry name" value="DUF443"/>
    <property type="match status" value="1"/>
</dbReference>
<feature type="transmembrane region" description="Helical" evidence="1">
    <location>
        <begin position="157"/>
        <end position="176"/>
    </location>
</feature>
<accession>A0A1M7JNH3</accession>